<evidence type="ECO:0000256" key="5">
    <source>
        <dbReference type="ARBA" id="ARBA00022519"/>
    </source>
</evidence>
<keyword evidence="5" id="KW-0997">Cell inner membrane</keyword>
<evidence type="ECO:0000256" key="3">
    <source>
        <dbReference type="ARBA" id="ARBA00022448"/>
    </source>
</evidence>
<evidence type="ECO:0000256" key="2">
    <source>
        <dbReference type="ARBA" id="ARBA00006555"/>
    </source>
</evidence>
<evidence type="ECO:0000256" key="11">
    <source>
        <dbReference type="SAM" id="Phobius"/>
    </source>
</evidence>
<dbReference type="Proteomes" id="UP000182258">
    <property type="component" value="Unassembled WGS sequence"/>
</dbReference>
<evidence type="ECO:0000313" key="16">
    <source>
        <dbReference type="Proteomes" id="UP000182258"/>
    </source>
</evidence>
<evidence type="ECO:0000256" key="8">
    <source>
        <dbReference type="ARBA" id="ARBA00022989"/>
    </source>
</evidence>
<dbReference type="OrthoDB" id="8448705at2"/>
<dbReference type="PATRIC" id="fig|728005.3.peg.1724"/>
<sequence length="317" mass="33426">MRAGEGWGSDRFDGLSRGDAARWAFALLVILAAGWGVAQGVQRLPTPALVLGEPEPAILIDLAPMAPEEVTPEVDEPVAEVAPEPEMADEVPPETIQQEAVPDIVTPEVTEALAPVIAEVQRPIEELKPLVPEIVESTEPEEVEDIPEEPPLPAEVVDGIVEALSDIPMPMMMSPGLQERRENTPALPKPAVRRPAAPKPTVSTPAPPAQTSAPASPPPTASTISPQQWQAQALAQLDQHKVYPRLAQSEGIRGTVEISFAVSASGHITSVNVARSSGSSILDQAALDTARRASPLPPPPPGYAGRALTAAIRFSLN</sequence>
<reference evidence="13 15" key="1">
    <citation type="submission" date="2015-03" db="EMBL/GenBank/DDBJ databases">
        <authorList>
            <person name="Lepp D."/>
            <person name="Hassan Y.I."/>
            <person name="Li X.-Z."/>
            <person name="Zhou T."/>
        </authorList>
    </citation>
    <scope>NUCLEOTIDE SEQUENCE [LARGE SCALE GENOMIC DNA]</scope>
    <source>
        <strain evidence="13 15">Cr7-05</strain>
    </source>
</reference>
<evidence type="ECO:0000313" key="13">
    <source>
        <dbReference type="EMBL" id="KKC31813.1"/>
    </source>
</evidence>
<dbReference type="InterPro" id="IPR051045">
    <property type="entry name" value="TonB-dependent_transducer"/>
</dbReference>
<keyword evidence="9 11" id="KW-0472">Membrane</keyword>
<keyword evidence="15" id="KW-1185">Reference proteome</keyword>
<accession>A0A0F5PT37</accession>
<comment type="similarity">
    <text evidence="2">Belongs to the TonB family.</text>
</comment>
<gene>
    <name evidence="14" type="ORF">SAMN04488059_11140</name>
    <name evidence="13" type="ORF">WH91_17505</name>
</gene>
<dbReference type="InterPro" id="IPR006260">
    <property type="entry name" value="TonB/TolA_C"/>
</dbReference>
<dbReference type="SUPFAM" id="SSF74653">
    <property type="entry name" value="TolA/TonB C-terminal domain"/>
    <property type="match status" value="1"/>
</dbReference>
<comment type="subcellular location">
    <subcellularLocation>
        <location evidence="1">Cell inner membrane</location>
        <topology evidence="1">Single-pass membrane protein</topology>
        <orientation evidence="1">Periplasmic side</orientation>
    </subcellularLocation>
</comment>
<dbReference type="EMBL" id="FOMB01000011">
    <property type="protein sequence ID" value="SFC78449.1"/>
    <property type="molecule type" value="Genomic_DNA"/>
</dbReference>
<evidence type="ECO:0000256" key="4">
    <source>
        <dbReference type="ARBA" id="ARBA00022475"/>
    </source>
</evidence>
<keyword evidence="8 11" id="KW-1133">Transmembrane helix</keyword>
<dbReference type="GO" id="GO:0055085">
    <property type="term" value="P:transmembrane transport"/>
    <property type="evidence" value="ECO:0007669"/>
    <property type="project" value="InterPro"/>
</dbReference>
<keyword evidence="4" id="KW-1003">Cell membrane</keyword>
<dbReference type="GO" id="GO:0031992">
    <property type="term" value="F:energy transducer activity"/>
    <property type="evidence" value="ECO:0007669"/>
    <property type="project" value="TreeGrafter"/>
</dbReference>
<dbReference type="Gene3D" id="3.30.1150.10">
    <property type="match status" value="1"/>
</dbReference>
<dbReference type="Proteomes" id="UP000033519">
    <property type="component" value="Unassembled WGS sequence"/>
</dbReference>
<proteinExistence type="inferred from homology"/>
<evidence type="ECO:0000313" key="15">
    <source>
        <dbReference type="Proteomes" id="UP000033519"/>
    </source>
</evidence>
<name>A0A0F5PT37_9HYPH</name>
<feature type="domain" description="TonB C-terminal" evidence="12">
    <location>
        <begin position="228"/>
        <end position="317"/>
    </location>
</feature>
<dbReference type="GO" id="GO:0098797">
    <property type="term" value="C:plasma membrane protein complex"/>
    <property type="evidence" value="ECO:0007669"/>
    <property type="project" value="TreeGrafter"/>
</dbReference>
<feature type="compositionally biased region" description="Low complexity" evidence="10">
    <location>
        <begin position="185"/>
        <end position="214"/>
    </location>
</feature>
<feature type="transmembrane region" description="Helical" evidence="11">
    <location>
        <begin position="20"/>
        <end position="38"/>
    </location>
</feature>
<evidence type="ECO:0000256" key="10">
    <source>
        <dbReference type="SAM" id="MobiDB-lite"/>
    </source>
</evidence>
<dbReference type="PANTHER" id="PTHR33446:SF2">
    <property type="entry name" value="PROTEIN TONB"/>
    <property type="match status" value="1"/>
</dbReference>
<dbReference type="PROSITE" id="PS52015">
    <property type="entry name" value="TONB_CTD"/>
    <property type="match status" value="1"/>
</dbReference>
<evidence type="ECO:0000256" key="7">
    <source>
        <dbReference type="ARBA" id="ARBA00022927"/>
    </source>
</evidence>
<dbReference type="STRING" id="728005.SAMN04488059_11140"/>
<dbReference type="Pfam" id="PF03544">
    <property type="entry name" value="TonB_C"/>
    <property type="match status" value="1"/>
</dbReference>
<dbReference type="RefSeq" id="WP_046172281.1">
    <property type="nucleotide sequence ID" value="NZ_FOMB01000011.1"/>
</dbReference>
<dbReference type="AlphaFoldDB" id="A0A0F5PT37"/>
<dbReference type="PANTHER" id="PTHR33446">
    <property type="entry name" value="PROTEIN TONB-RELATED"/>
    <property type="match status" value="1"/>
</dbReference>
<dbReference type="EMBL" id="LAPV01000153">
    <property type="protein sequence ID" value="KKC31813.1"/>
    <property type="molecule type" value="Genomic_DNA"/>
</dbReference>
<evidence type="ECO:0000313" key="14">
    <source>
        <dbReference type="EMBL" id="SFC78449.1"/>
    </source>
</evidence>
<dbReference type="InterPro" id="IPR037682">
    <property type="entry name" value="TonB_C"/>
</dbReference>
<keyword evidence="6 11" id="KW-0812">Transmembrane</keyword>
<protein>
    <submittedName>
        <fullName evidence="14">Protein TonB</fullName>
    </submittedName>
</protein>
<keyword evidence="3" id="KW-0813">Transport</keyword>
<reference evidence="14 16" key="2">
    <citation type="submission" date="2016-10" db="EMBL/GenBank/DDBJ databases">
        <authorList>
            <person name="de Groot N.N."/>
        </authorList>
    </citation>
    <scope>NUCLEOTIDE SEQUENCE [LARGE SCALE GENOMIC DNA]</scope>
    <source>
        <strain evidence="14 16">CGMCC 1.10210</strain>
    </source>
</reference>
<evidence type="ECO:0000259" key="12">
    <source>
        <dbReference type="PROSITE" id="PS52015"/>
    </source>
</evidence>
<keyword evidence="7" id="KW-0653">Protein transport</keyword>
<dbReference type="GO" id="GO:0015031">
    <property type="term" value="P:protein transport"/>
    <property type="evidence" value="ECO:0007669"/>
    <property type="project" value="UniProtKB-KW"/>
</dbReference>
<evidence type="ECO:0000256" key="6">
    <source>
        <dbReference type="ARBA" id="ARBA00022692"/>
    </source>
</evidence>
<dbReference type="NCBIfam" id="TIGR01352">
    <property type="entry name" value="tonB_Cterm"/>
    <property type="match status" value="1"/>
</dbReference>
<feature type="region of interest" description="Disordered" evidence="10">
    <location>
        <begin position="170"/>
        <end position="227"/>
    </location>
</feature>
<organism evidence="14 16">
    <name type="scientific">Devosia psychrophila</name>
    <dbReference type="NCBI Taxonomy" id="728005"/>
    <lineage>
        <taxon>Bacteria</taxon>
        <taxon>Pseudomonadati</taxon>
        <taxon>Pseudomonadota</taxon>
        <taxon>Alphaproteobacteria</taxon>
        <taxon>Hyphomicrobiales</taxon>
        <taxon>Devosiaceae</taxon>
        <taxon>Devosia</taxon>
    </lineage>
</organism>
<evidence type="ECO:0000256" key="9">
    <source>
        <dbReference type="ARBA" id="ARBA00023136"/>
    </source>
</evidence>
<evidence type="ECO:0000256" key="1">
    <source>
        <dbReference type="ARBA" id="ARBA00004383"/>
    </source>
</evidence>